<dbReference type="Proteomes" id="UP001165041">
    <property type="component" value="Unassembled WGS sequence"/>
</dbReference>
<organism evidence="2 3">
    <name type="scientific">Kitasatospora phosalacinea</name>
    <dbReference type="NCBI Taxonomy" id="2065"/>
    <lineage>
        <taxon>Bacteria</taxon>
        <taxon>Bacillati</taxon>
        <taxon>Actinomycetota</taxon>
        <taxon>Actinomycetes</taxon>
        <taxon>Kitasatosporales</taxon>
        <taxon>Streptomycetaceae</taxon>
        <taxon>Kitasatospora</taxon>
    </lineage>
</organism>
<evidence type="ECO:0000313" key="3">
    <source>
        <dbReference type="Proteomes" id="UP001165041"/>
    </source>
</evidence>
<evidence type="ECO:0000256" key="1">
    <source>
        <dbReference type="SAM" id="MobiDB-lite"/>
    </source>
</evidence>
<evidence type="ECO:0000313" key="2">
    <source>
        <dbReference type="EMBL" id="GLW69599.1"/>
    </source>
</evidence>
<protein>
    <submittedName>
        <fullName evidence="2">Uncharacterized protein</fullName>
    </submittedName>
</protein>
<name>A0A9W6Q488_9ACTN</name>
<feature type="region of interest" description="Disordered" evidence="1">
    <location>
        <begin position="130"/>
        <end position="151"/>
    </location>
</feature>
<dbReference type="AlphaFoldDB" id="A0A9W6Q488"/>
<proteinExistence type="predicted"/>
<dbReference type="EMBL" id="BSSA01000005">
    <property type="protein sequence ID" value="GLW69599.1"/>
    <property type="molecule type" value="Genomic_DNA"/>
</dbReference>
<sequence>MALAMSGATTIVAAMATDAWETVRDRVSTLLHRRGPEPRAAIEARLESSAELVSRGRDADRAREMVRGQWQLELEEFLAAHPEAVEELQEQLDSMRAALPEAQQQWVQNNTANGHGVVTALQHGTQHVYYMDSPGPRTGTGTGTGTEERTG</sequence>
<gene>
    <name evidence="2" type="ORF">Kpho02_18980</name>
</gene>
<comment type="caution">
    <text evidence="2">The sequence shown here is derived from an EMBL/GenBank/DDBJ whole genome shotgun (WGS) entry which is preliminary data.</text>
</comment>
<accession>A0A9W6Q488</accession>
<reference evidence="2" key="1">
    <citation type="submission" date="2023-02" db="EMBL/GenBank/DDBJ databases">
        <title>Kitasatospora phosalacinea NBRC 14627.</title>
        <authorList>
            <person name="Ichikawa N."/>
            <person name="Sato H."/>
            <person name="Tonouchi N."/>
        </authorList>
    </citation>
    <scope>NUCLEOTIDE SEQUENCE</scope>
    <source>
        <strain evidence="2">NBRC 14627</strain>
    </source>
</reference>